<proteinExistence type="predicted"/>
<protein>
    <submittedName>
        <fullName evidence="2">Alpha/beta hydrolase superfamily</fullName>
    </submittedName>
</protein>
<sequence>MGLIAASLTGAAQFSGAQAAAEKDLFRYQWNDTQMVAQRAGDTNGTRVIFIHGTPGSAGAWDDYLADVPDGFEYVAVDRAGFGESGPDDAVTSLADQAEALVPLVDTAKRAGVIVVGHSLGGPVATMLGVLRPHSVKALVIVAGSLDPALEEIHFMQTIGEWWGIRHVLPRMIRNANRELMVLEAELEALAPLMANLKMPIQVVHGTQDNLTPFQNVPYMEAHFTSAPLTVTILEGQNHFLPWNSKAEIDAAIDRAANSSQSTPSESELSETP</sequence>
<evidence type="ECO:0000313" key="2">
    <source>
        <dbReference type="EMBL" id="CDO58356.1"/>
    </source>
</evidence>
<dbReference type="PANTHER" id="PTHR43798">
    <property type="entry name" value="MONOACYLGLYCEROL LIPASE"/>
    <property type="match status" value="1"/>
</dbReference>
<dbReference type="Pfam" id="PF00561">
    <property type="entry name" value="Abhydrolase_1"/>
    <property type="match status" value="1"/>
</dbReference>
<dbReference type="GO" id="GO:0016020">
    <property type="term" value="C:membrane"/>
    <property type="evidence" value="ECO:0007669"/>
    <property type="project" value="TreeGrafter"/>
</dbReference>
<name>X5MLF7_9HYPH</name>
<organism evidence="2 3">
    <name type="scientific">Candidatus Phaeomarinibacter ectocarpi</name>
    <dbReference type="NCBI Taxonomy" id="1458461"/>
    <lineage>
        <taxon>Bacteria</taxon>
        <taxon>Pseudomonadati</taxon>
        <taxon>Pseudomonadota</taxon>
        <taxon>Alphaproteobacteria</taxon>
        <taxon>Hyphomicrobiales</taxon>
        <taxon>Parvibaculaceae</taxon>
        <taxon>Candidatus Phaeomarinibacter</taxon>
    </lineage>
</organism>
<keyword evidence="3" id="KW-1185">Reference proteome</keyword>
<dbReference type="EMBL" id="HG966617">
    <property type="protein sequence ID" value="CDO58356.1"/>
    <property type="molecule type" value="Genomic_DNA"/>
</dbReference>
<evidence type="ECO:0000313" key="3">
    <source>
        <dbReference type="Proteomes" id="UP000032160"/>
    </source>
</evidence>
<dbReference type="PANTHER" id="PTHR43798:SF33">
    <property type="entry name" value="HYDROLASE, PUTATIVE (AFU_ORTHOLOGUE AFUA_2G14860)-RELATED"/>
    <property type="match status" value="1"/>
</dbReference>
<accession>X5MLF7</accession>
<dbReference type="Proteomes" id="UP000032160">
    <property type="component" value="Chromosome I"/>
</dbReference>
<dbReference type="GO" id="GO:0016787">
    <property type="term" value="F:hydrolase activity"/>
    <property type="evidence" value="ECO:0007669"/>
    <property type="project" value="UniProtKB-KW"/>
</dbReference>
<dbReference type="PRINTS" id="PR00111">
    <property type="entry name" value="ABHYDROLASE"/>
</dbReference>
<gene>
    <name evidence="2" type="ORF">BN1012_Phect142</name>
</gene>
<dbReference type="AlphaFoldDB" id="X5MLF7"/>
<dbReference type="KEGG" id="pect:BN1012_Phect142"/>
<dbReference type="STRING" id="1458461.BN1012_Phect142"/>
<dbReference type="InterPro" id="IPR000073">
    <property type="entry name" value="AB_hydrolase_1"/>
</dbReference>
<feature type="domain" description="AB hydrolase-1" evidence="1">
    <location>
        <begin position="47"/>
        <end position="162"/>
    </location>
</feature>
<evidence type="ECO:0000259" key="1">
    <source>
        <dbReference type="Pfam" id="PF00561"/>
    </source>
</evidence>
<dbReference type="Gene3D" id="3.40.50.1820">
    <property type="entry name" value="alpha/beta hydrolase"/>
    <property type="match status" value="1"/>
</dbReference>
<dbReference type="SUPFAM" id="SSF53474">
    <property type="entry name" value="alpha/beta-Hydrolases"/>
    <property type="match status" value="1"/>
</dbReference>
<keyword evidence="2" id="KW-0378">Hydrolase</keyword>
<dbReference type="HOGENOM" id="CLU_020336_32_0_5"/>
<reference evidence="2 3" key="1">
    <citation type="journal article" date="2014" name="Front. Genet.">
        <title>Genome and metabolic network of "Candidatus Phaeomarinobacter ectocarpi" Ec32, a new candidate genus of Alphaproteobacteria frequently associated with brown algae.</title>
        <authorList>
            <person name="Dittami S.M."/>
            <person name="Barbeyron T."/>
            <person name="Boyen C."/>
            <person name="Cambefort J."/>
            <person name="Collet G."/>
            <person name="Delage L."/>
            <person name="Gobet A."/>
            <person name="Groisillier A."/>
            <person name="Leblanc C."/>
            <person name="Michel G."/>
            <person name="Scornet D."/>
            <person name="Siegel A."/>
            <person name="Tapia J.E."/>
            <person name="Tonon T."/>
        </authorList>
    </citation>
    <scope>NUCLEOTIDE SEQUENCE [LARGE SCALE GENOMIC DNA]</scope>
    <source>
        <strain evidence="2 3">Ec32</strain>
    </source>
</reference>
<dbReference type="InterPro" id="IPR050266">
    <property type="entry name" value="AB_hydrolase_sf"/>
</dbReference>
<dbReference type="InterPro" id="IPR029058">
    <property type="entry name" value="AB_hydrolase_fold"/>
</dbReference>